<dbReference type="EMBL" id="JAMSHJ010000006">
    <property type="protein sequence ID" value="KAI5398094.1"/>
    <property type="molecule type" value="Genomic_DNA"/>
</dbReference>
<keyword evidence="3" id="KW-1185">Reference proteome</keyword>
<accession>A0A9D5A780</accession>
<protein>
    <submittedName>
        <fullName evidence="2">Uncharacterized protein</fullName>
    </submittedName>
</protein>
<evidence type="ECO:0000313" key="3">
    <source>
        <dbReference type="Proteomes" id="UP001058974"/>
    </source>
</evidence>
<name>A0A9D5A780_PEA</name>
<dbReference type="OrthoDB" id="1857819at2759"/>
<dbReference type="PANTHER" id="PTHR38355">
    <property type="entry name" value="OS06G0149500 PROTEIN"/>
    <property type="match status" value="1"/>
</dbReference>
<evidence type="ECO:0000256" key="1">
    <source>
        <dbReference type="SAM" id="MobiDB-lite"/>
    </source>
</evidence>
<dbReference type="GO" id="GO:0005739">
    <property type="term" value="C:mitochondrion"/>
    <property type="evidence" value="ECO:0007669"/>
    <property type="project" value="TreeGrafter"/>
</dbReference>
<sequence length="120" mass="13271">MEFVYKIVDIAKRASNNNAVINVGLFSSFALLGVRSWNQQNTVEALEAEKESLTKSNKSIRKTLWDWKQQLYAEAATDSAPVPLERLQAIYGEAPPPQHSAFGDTASKDANLSAPTKMMI</sequence>
<proteinExistence type="predicted"/>
<dbReference type="Gramene" id="Psat6g131200.1">
    <property type="protein sequence ID" value="Psat6g131200.1.cds"/>
    <property type="gene ID" value="Psat6g131200"/>
</dbReference>
<dbReference type="Gramene" id="Psat06G0377000-T1">
    <property type="protein sequence ID" value="KAI5398094.1"/>
    <property type="gene ID" value="KIW84_063770"/>
</dbReference>
<organism evidence="2 3">
    <name type="scientific">Pisum sativum</name>
    <name type="common">Garden pea</name>
    <name type="synonym">Lathyrus oleraceus</name>
    <dbReference type="NCBI Taxonomy" id="3888"/>
    <lineage>
        <taxon>Eukaryota</taxon>
        <taxon>Viridiplantae</taxon>
        <taxon>Streptophyta</taxon>
        <taxon>Embryophyta</taxon>
        <taxon>Tracheophyta</taxon>
        <taxon>Spermatophyta</taxon>
        <taxon>Magnoliopsida</taxon>
        <taxon>eudicotyledons</taxon>
        <taxon>Gunneridae</taxon>
        <taxon>Pentapetalae</taxon>
        <taxon>rosids</taxon>
        <taxon>fabids</taxon>
        <taxon>Fabales</taxon>
        <taxon>Fabaceae</taxon>
        <taxon>Papilionoideae</taxon>
        <taxon>50 kb inversion clade</taxon>
        <taxon>NPAAA clade</taxon>
        <taxon>Hologalegina</taxon>
        <taxon>IRL clade</taxon>
        <taxon>Fabeae</taxon>
        <taxon>Lathyrus</taxon>
    </lineage>
</organism>
<feature type="region of interest" description="Disordered" evidence="1">
    <location>
        <begin position="96"/>
        <end position="120"/>
    </location>
</feature>
<dbReference type="AlphaFoldDB" id="A0A9D5A780"/>
<gene>
    <name evidence="2" type="ORF">KIW84_063770</name>
</gene>
<dbReference type="Gramene" id="PSAT_LOCUS27019_t1">
    <property type="protein sequence ID" value="CAL5208313.1"/>
    <property type="gene ID" value="PSAT_LOCUS27019"/>
</dbReference>
<reference evidence="2 3" key="1">
    <citation type="journal article" date="2022" name="Nat. Genet.">
        <title>Improved pea reference genome and pan-genome highlight genomic features and evolutionary characteristics.</title>
        <authorList>
            <person name="Yang T."/>
            <person name="Liu R."/>
            <person name="Luo Y."/>
            <person name="Hu S."/>
            <person name="Wang D."/>
            <person name="Wang C."/>
            <person name="Pandey M.K."/>
            <person name="Ge S."/>
            <person name="Xu Q."/>
            <person name="Li N."/>
            <person name="Li G."/>
            <person name="Huang Y."/>
            <person name="Saxena R.K."/>
            <person name="Ji Y."/>
            <person name="Li M."/>
            <person name="Yan X."/>
            <person name="He Y."/>
            <person name="Liu Y."/>
            <person name="Wang X."/>
            <person name="Xiang C."/>
            <person name="Varshney R.K."/>
            <person name="Ding H."/>
            <person name="Gao S."/>
            <person name="Zong X."/>
        </authorList>
    </citation>
    <scope>NUCLEOTIDE SEQUENCE [LARGE SCALE GENOMIC DNA]</scope>
    <source>
        <strain evidence="2 3">cv. Zhongwan 6</strain>
    </source>
</reference>
<dbReference type="Proteomes" id="UP001058974">
    <property type="component" value="Chromosome 6"/>
</dbReference>
<dbReference type="PANTHER" id="PTHR38355:SF1">
    <property type="entry name" value="OS06G0149500 PROTEIN"/>
    <property type="match status" value="1"/>
</dbReference>
<comment type="caution">
    <text evidence="2">The sequence shown here is derived from an EMBL/GenBank/DDBJ whole genome shotgun (WGS) entry which is preliminary data.</text>
</comment>
<evidence type="ECO:0000313" key="2">
    <source>
        <dbReference type="EMBL" id="KAI5398094.1"/>
    </source>
</evidence>